<keyword evidence="2" id="KW-0812">Transmembrane</keyword>
<name>A0AAX4AK76_LACLC</name>
<dbReference type="InterPro" id="IPR036465">
    <property type="entry name" value="vWFA_dom_sf"/>
</dbReference>
<feature type="domain" description="VWFA" evidence="3">
    <location>
        <begin position="327"/>
        <end position="443"/>
    </location>
</feature>
<dbReference type="CDD" id="cd00198">
    <property type="entry name" value="vWFA"/>
    <property type="match status" value="1"/>
</dbReference>
<evidence type="ECO:0000313" key="4">
    <source>
        <dbReference type="EMBL" id="WMX71541.1"/>
    </source>
</evidence>
<feature type="region of interest" description="Disordered" evidence="1">
    <location>
        <begin position="171"/>
        <end position="203"/>
    </location>
</feature>
<evidence type="ECO:0000313" key="5">
    <source>
        <dbReference type="Proteomes" id="UP001254658"/>
    </source>
</evidence>
<keyword evidence="2" id="KW-0472">Membrane</keyword>
<dbReference type="Gene3D" id="2.60.40.2110">
    <property type="match status" value="1"/>
</dbReference>
<sequence length="1466" mass="164032">MTKKWAVCLSIIILVINFIPNLMQGPKVLADNPQTYKENVELLELDNLNISYSMRDSGQQYEWEIYYKVNEKQNDKALKLKFSFDSEQKVSVSSENNWEIQESNSIISNFMQDDEGLVILRADHSIEKLNLAIQVDSKIIENGQELINENILEGNVDQIYSLYIPKNQETEVKKADSLEETTEESPSNKEDKEISKQNNESNLSFSYPSNFGIKSLFDEKAQNYENISPKYTEDETGIYPSQSWMPENNTKVINHQGWNAFSSNWDGIDSWDGNPANLTNSYIEHAGTNNPVDFALRKYARETETPGLYDVFLNVRGNVQNPIKPVDIVLVVDMSGSMEGAREGAIKQGVKSFLSSIENTAYAQYVNVGLVGYSSPGYISNSGYITVPMESLATDGHVSAMNKALERQFVGGTFTQLGIRQGAQMLKEDASGNEKMIILMTDGVPTFSNKVSSAQLEGGVLYGTDFDSNSLDEPSFTSQLWKMNGNNRTPAPYTVSGGTINDTWAATLGEAKIAKDDGAEIHTLGIQLGKDSGYTNDSSNTYLSQEEVRKRTSLIASSGLYQDADSAENITDYLKNQADVVLSRFNTITNGSIIDPLGAQFNYSNSEVSLTSVGEGVIENLPNFQINNRTLEVSNLNIGRNQEIQIHYQVHLDTESDDFKTDYWYQINGETTLTPNGANPTNKVNFGVPSAKLPGVNLTFEKQWLANIENMPTEVDLVIGRKMGQNLSDWSKTVTIKQENGKWLTYLENLPKFSKLGEEFTYEIKDEITQNNDIYHWISSSEDKNTIVNVERFQLQLVKTSSHENKPLSGVQFVLKNSQDQEVGAGRTNEQGELLFDDLRLKYDESYSLHEVPVSGHLPAGPWEIKTKIIDNQPALTVDGKAYDLDDQFNRFMISLSIRNDIDVEKFKNSIIIDKRASDSEEKLSDAVFNLYQLSSIDDDLTQLSPLESMTNLLPGLYAIQEHISPNGYYKDDQLHFFQVKFAGTIVALDSEAKEIPFLDENEEGKNGFILENGQDKELHLTLVFYNSPAPPLYLEVEKVDDDFTSPLSGVTFELTRLGRATESEEPEEEKENLNSIVKFFDKNITNETISLQSNSDGKLTLLDAGGNIQENAAPISLDYDSKYQLVKKNSIGLFPDFGEISQWTITTPNMDDIQEHEEDNNIQIKGEDLLITPDESIRETIIQTPTALGIVSLIKTHNPEFKSLESLESQAKRTRIPTLSEENSAYVISFEIRSNVTHSFTIEKVDGADNQPLDTQFSLRWVEKFEAPQDFATLESLDLNSLELSGNDISSSLSNVPIDVRVGATLSTEKGSKTLEHMGRGNLYIISEENTPEGYQKTNTVIVAYMDKEQAYADKAAIHIRLARRSVTNPELLEFGNLEDFKEYKGGLDNKLGIVFANYKTNDIEDVEDAEAEKEVTDNSLEDKEEKDKSNSNSKLPALGATAIGGIGLTIVLLGYLMKRFLGKK</sequence>
<feature type="compositionally biased region" description="Basic and acidic residues" evidence="1">
    <location>
        <begin position="186"/>
        <end position="195"/>
    </location>
</feature>
<dbReference type="SMART" id="SM00327">
    <property type="entry name" value="VWA"/>
    <property type="match status" value="1"/>
</dbReference>
<dbReference type="EMBL" id="CP133787">
    <property type="protein sequence ID" value="WMX71541.1"/>
    <property type="molecule type" value="Genomic_DNA"/>
</dbReference>
<organism evidence="4 5">
    <name type="scientific">Lactococcus lactis subsp. cremoris</name>
    <name type="common">Streptococcus cremoris</name>
    <dbReference type="NCBI Taxonomy" id="1359"/>
    <lineage>
        <taxon>Bacteria</taxon>
        <taxon>Bacillati</taxon>
        <taxon>Bacillota</taxon>
        <taxon>Bacilli</taxon>
        <taxon>Lactobacillales</taxon>
        <taxon>Streptococcaceae</taxon>
        <taxon>Lactococcus</taxon>
    </lineage>
</organism>
<reference evidence="4" key="2">
    <citation type="submission" date="2023-09" db="EMBL/GenBank/DDBJ databases">
        <authorList>
            <person name="Kim T.W."/>
        </authorList>
    </citation>
    <scope>NUCLEOTIDE SEQUENCE</scope>
    <source>
        <strain evidence="4">KCKM 0438</strain>
    </source>
</reference>
<evidence type="ECO:0000259" key="3">
    <source>
        <dbReference type="PROSITE" id="PS50234"/>
    </source>
</evidence>
<dbReference type="InterPro" id="IPR002035">
    <property type="entry name" value="VWF_A"/>
</dbReference>
<keyword evidence="2" id="KW-1133">Transmembrane helix</keyword>
<reference evidence="4" key="1">
    <citation type="journal article" date="2022" name="Microbiol. Spectr.">
        <title>Optimizing Conditions in the Acid Tolerance Test for Potential Probiotics Using Response Surface Methodology.</title>
        <authorList>
            <person name="Ko H.I."/>
            <person name="Jeong C.H."/>
            <person name="Hong S.W."/>
            <person name="Eun J.B."/>
            <person name="Kim T.W."/>
        </authorList>
    </citation>
    <scope>NUCLEOTIDE SEQUENCE</scope>
    <source>
        <strain evidence="4">KCKM 0438</strain>
    </source>
</reference>
<dbReference type="InterPro" id="IPR049319">
    <property type="entry name" value="GBS104-like_Ig"/>
</dbReference>
<feature type="compositionally biased region" description="Basic and acidic residues" evidence="1">
    <location>
        <begin position="1414"/>
        <end position="1431"/>
    </location>
</feature>
<dbReference type="Pfam" id="PF17802">
    <property type="entry name" value="SpaA"/>
    <property type="match status" value="2"/>
</dbReference>
<accession>A0AAX4AK76</accession>
<dbReference type="PROSITE" id="PS50234">
    <property type="entry name" value="VWFA"/>
    <property type="match status" value="1"/>
</dbReference>
<feature type="transmembrane region" description="Helical" evidence="2">
    <location>
        <begin position="1437"/>
        <end position="1458"/>
    </location>
</feature>
<dbReference type="SUPFAM" id="SSF53300">
    <property type="entry name" value="vWA-like"/>
    <property type="match status" value="1"/>
</dbReference>
<dbReference type="Pfam" id="PF21426">
    <property type="entry name" value="GBS104-like_Ig"/>
    <property type="match status" value="1"/>
</dbReference>
<protein>
    <submittedName>
        <fullName evidence="4">VWA domain-containing protein</fullName>
    </submittedName>
</protein>
<dbReference type="RefSeq" id="WP_309559324.1">
    <property type="nucleotide sequence ID" value="NZ_CP133787.1"/>
</dbReference>
<dbReference type="InterPro" id="IPR013783">
    <property type="entry name" value="Ig-like_fold"/>
</dbReference>
<dbReference type="Proteomes" id="UP001254658">
    <property type="component" value="Chromosome"/>
</dbReference>
<dbReference type="InterPro" id="IPR041033">
    <property type="entry name" value="SpaA_PFL_dom_1"/>
</dbReference>
<proteinExistence type="predicted"/>
<evidence type="ECO:0000256" key="2">
    <source>
        <dbReference type="SAM" id="Phobius"/>
    </source>
</evidence>
<dbReference type="Pfam" id="PF00092">
    <property type="entry name" value="VWA"/>
    <property type="match status" value="1"/>
</dbReference>
<dbReference type="Gene3D" id="2.60.40.10">
    <property type="entry name" value="Immunoglobulins"/>
    <property type="match status" value="2"/>
</dbReference>
<gene>
    <name evidence="4" type="ORF">RF668_04590</name>
</gene>
<feature type="region of interest" description="Disordered" evidence="1">
    <location>
        <begin position="1410"/>
        <end position="1436"/>
    </location>
</feature>
<evidence type="ECO:0000256" key="1">
    <source>
        <dbReference type="SAM" id="MobiDB-lite"/>
    </source>
</evidence>
<dbReference type="Gene3D" id="3.40.50.410">
    <property type="entry name" value="von Willebrand factor, type A domain"/>
    <property type="match status" value="1"/>
</dbReference>